<dbReference type="EMBL" id="CAMXCT010006357">
    <property type="protein sequence ID" value="CAI4014469.1"/>
    <property type="molecule type" value="Genomic_DNA"/>
</dbReference>
<dbReference type="Proteomes" id="UP001152797">
    <property type="component" value="Unassembled WGS sequence"/>
</dbReference>
<gene>
    <name evidence="1" type="ORF">C1SCF055_LOCUS39371</name>
</gene>
<keyword evidence="3" id="KW-1185">Reference proteome</keyword>
<dbReference type="EMBL" id="CAMXCT020006357">
    <property type="protein sequence ID" value="CAL1167844.1"/>
    <property type="molecule type" value="Genomic_DNA"/>
</dbReference>
<accession>A0A9P1DQ85</accession>
<organism evidence="1">
    <name type="scientific">Cladocopium goreaui</name>
    <dbReference type="NCBI Taxonomy" id="2562237"/>
    <lineage>
        <taxon>Eukaryota</taxon>
        <taxon>Sar</taxon>
        <taxon>Alveolata</taxon>
        <taxon>Dinophyceae</taxon>
        <taxon>Suessiales</taxon>
        <taxon>Symbiodiniaceae</taxon>
        <taxon>Cladocopium</taxon>
    </lineage>
</organism>
<evidence type="ECO:0000313" key="2">
    <source>
        <dbReference type="EMBL" id="CAL4801781.1"/>
    </source>
</evidence>
<dbReference type="OrthoDB" id="428808at2759"/>
<sequence length="569" mass="63729">MPGAKISETAKHLAELVGTGVPNLANEERSDATKIVVAIAVELGAVPCERVVSYAKSAWADAQGSQSAVARCSVVKRVATINQHAEEHIHPIMAEFGLSLPIPITIISGNLFAEGIPRLKPIDFLHYMSETGNLYRLLGGTSLDKSAAKFTKFWGNFQKIHPDFELFSADTPKEVQWSDCIPIYCHADGGRGFKKSEYMVFNWSSALGNGTGRANRKDPDIRRFRKPSSKMQVNLLGHSYATHFLWGTLSQKLHKDNEDCFQEMLLQFGADLRECFDTGIVVNGRRLRLVCLGMKGDLKLQARAGKMTRWYSTTRKGPINEKNTKQTKGLCCWLCPAGDVKYPFEELHTEEPAWKKAMETFTEPPWNTDDEPPIVSFCHRYLDRPGRFFLPDLFHIYLAGFGQDFAGSCLVYMLPVTFKSPLGDGVEAQLDTLNRSFKLWRKMFKVYTHTGSFNRNLLGFPDATKVFPTGTWSKASDTSKIIAFIQYIAELFLEDNGAASDKILHYIHVASTAIGVCMKTLYEADLWIDSWFPIIFQNLGLAFSMGGQSLTPPNVYHLQLDMVVACNSK</sequence>
<evidence type="ECO:0000313" key="3">
    <source>
        <dbReference type="Proteomes" id="UP001152797"/>
    </source>
</evidence>
<comment type="caution">
    <text evidence="1">The sequence shown here is derived from an EMBL/GenBank/DDBJ whole genome shotgun (WGS) entry which is preliminary data.</text>
</comment>
<proteinExistence type="predicted"/>
<dbReference type="AlphaFoldDB" id="A0A9P1DQ85"/>
<evidence type="ECO:0000313" key="1">
    <source>
        <dbReference type="EMBL" id="CAI4014469.1"/>
    </source>
</evidence>
<reference evidence="1" key="1">
    <citation type="submission" date="2022-10" db="EMBL/GenBank/DDBJ databases">
        <authorList>
            <person name="Chen Y."/>
            <person name="Dougan E. K."/>
            <person name="Chan C."/>
            <person name="Rhodes N."/>
            <person name="Thang M."/>
        </authorList>
    </citation>
    <scope>NUCLEOTIDE SEQUENCE</scope>
</reference>
<name>A0A9P1DQ85_9DINO</name>
<protein>
    <submittedName>
        <fullName evidence="2">Regulator of nonsense transcripts 1-like</fullName>
    </submittedName>
</protein>
<dbReference type="EMBL" id="CAMXCT030006357">
    <property type="protein sequence ID" value="CAL4801781.1"/>
    <property type="molecule type" value="Genomic_DNA"/>
</dbReference>
<reference evidence="2 3" key="2">
    <citation type="submission" date="2024-05" db="EMBL/GenBank/DDBJ databases">
        <authorList>
            <person name="Chen Y."/>
            <person name="Shah S."/>
            <person name="Dougan E. K."/>
            <person name="Thang M."/>
            <person name="Chan C."/>
        </authorList>
    </citation>
    <scope>NUCLEOTIDE SEQUENCE [LARGE SCALE GENOMIC DNA]</scope>
</reference>